<keyword evidence="2" id="KW-1185">Reference proteome</keyword>
<evidence type="ECO:0000313" key="2">
    <source>
        <dbReference type="Proteomes" id="UP000822688"/>
    </source>
</evidence>
<protein>
    <submittedName>
        <fullName evidence="1">Uncharacterized protein</fullName>
    </submittedName>
</protein>
<accession>A0A8T0GXB3</accession>
<organism evidence="1 2">
    <name type="scientific">Ceratodon purpureus</name>
    <name type="common">Fire moss</name>
    <name type="synonym">Dicranum purpureum</name>
    <dbReference type="NCBI Taxonomy" id="3225"/>
    <lineage>
        <taxon>Eukaryota</taxon>
        <taxon>Viridiplantae</taxon>
        <taxon>Streptophyta</taxon>
        <taxon>Embryophyta</taxon>
        <taxon>Bryophyta</taxon>
        <taxon>Bryophytina</taxon>
        <taxon>Bryopsida</taxon>
        <taxon>Dicranidae</taxon>
        <taxon>Pseudoditrichales</taxon>
        <taxon>Ditrichaceae</taxon>
        <taxon>Ceratodon</taxon>
    </lineage>
</organism>
<gene>
    <name evidence="1" type="ORF">KC19_9G168600</name>
</gene>
<dbReference type="Proteomes" id="UP000822688">
    <property type="component" value="Chromosome 9"/>
</dbReference>
<comment type="caution">
    <text evidence="1">The sequence shown here is derived from an EMBL/GenBank/DDBJ whole genome shotgun (WGS) entry which is preliminary data.</text>
</comment>
<sequence>MISTGRSYQKSMMSLTGSLNICSYTSEKNESMNRFGLGYNQVDFNIMFKNFKHMYLIKNINHLPVMCMSDVNEPFTAHELACRYIKKE</sequence>
<dbReference type="AlphaFoldDB" id="A0A8T0GXB3"/>
<proteinExistence type="predicted"/>
<evidence type="ECO:0000313" key="1">
    <source>
        <dbReference type="EMBL" id="KAG0562754.1"/>
    </source>
</evidence>
<name>A0A8T0GXB3_CERPU</name>
<reference evidence="1" key="1">
    <citation type="submission" date="2020-06" db="EMBL/GenBank/DDBJ databases">
        <title>WGS assembly of Ceratodon purpureus strain R40.</title>
        <authorList>
            <person name="Carey S.B."/>
            <person name="Jenkins J."/>
            <person name="Shu S."/>
            <person name="Lovell J.T."/>
            <person name="Sreedasyam A."/>
            <person name="Maumus F."/>
            <person name="Tiley G.P."/>
            <person name="Fernandez-Pozo N."/>
            <person name="Barry K."/>
            <person name="Chen C."/>
            <person name="Wang M."/>
            <person name="Lipzen A."/>
            <person name="Daum C."/>
            <person name="Saski C.A."/>
            <person name="Payton A.C."/>
            <person name="Mcbreen J.C."/>
            <person name="Conrad R.E."/>
            <person name="Kollar L.M."/>
            <person name="Olsson S."/>
            <person name="Huttunen S."/>
            <person name="Landis J.B."/>
            <person name="Wickett N.J."/>
            <person name="Johnson M.G."/>
            <person name="Rensing S.A."/>
            <person name="Grimwood J."/>
            <person name="Schmutz J."/>
            <person name="Mcdaniel S.F."/>
        </authorList>
    </citation>
    <scope>NUCLEOTIDE SEQUENCE</scope>
    <source>
        <strain evidence="1">R40</strain>
    </source>
</reference>
<dbReference type="EMBL" id="CM026430">
    <property type="protein sequence ID" value="KAG0562754.1"/>
    <property type="molecule type" value="Genomic_DNA"/>
</dbReference>